<sequence length="51" mass="5875">MNRTFSSLAALGVGAAALYSRSKRGRKKDFSDMFSKRSMKRMRKRVSKAFR</sequence>
<name>A0ABQ1PU91_9BACI</name>
<dbReference type="RefSeq" id="WP_188651370.1">
    <property type="nucleotide sequence ID" value="NZ_BMIN01000003.1"/>
</dbReference>
<feature type="region of interest" description="Disordered" evidence="1">
    <location>
        <begin position="30"/>
        <end position="51"/>
    </location>
</feature>
<reference evidence="3" key="1">
    <citation type="journal article" date="2019" name="Int. J. Syst. Evol. Microbiol.">
        <title>The Global Catalogue of Microorganisms (GCM) 10K type strain sequencing project: providing services to taxonomists for standard genome sequencing and annotation.</title>
        <authorList>
            <consortium name="The Broad Institute Genomics Platform"/>
            <consortium name="The Broad Institute Genome Sequencing Center for Infectious Disease"/>
            <person name="Wu L."/>
            <person name="Ma J."/>
        </authorList>
    </citation>
    <scope>NUCLEOTIDE SEQUENCE [LARGE SCALE GENOMIC DNA]</scope>
    <source>
        <strain evidence="3">CGMCC 1.15353</strain>
    </source>
</reference>
<dbReference type="InterPro" id="IPR025029">
    <property type="entry name" value="DUF3918"/>
</dbReference>
<keyword evidence="3" id="KW-1185">Reference proteome</keyword>
<evidence type="ECO:0008006" key="4">
    <source>
        <dbReference type="Google" id="ProtNLM"/>
    </source>
</evidence>
<evidence type="ECO:0000256" key="1">
    <source>
        <dbReference type="SAM" id="MobiDB-lite"/>
    </source>
</evidence>
<dbReference type="Proteomes" id="UP000642571">
    <property type="component" value="Unassembled WGS sequence"/>
</dbReference>
<proteinExistence type="predicted"/>
<feature type="compositionally biased region" description="Basic residues" evidence="1">
    <location>
        <begin position="37"/>
        <end position="51"/>
    </location>
</feature>
<protein>
    <recommendedName>
        <fullName evidence="4">DUF3918 domain-containing protein</fullName>
    </recommendedName>
</protein>
<evidence type="ECO:0000313" key="2">
    <source>
        <dbReference type="EMBL" id="GGD04014.1"/>
    </source>
</evidence>
<organism evidence="2 3">
    <name type="scientific">Pontibacillus salipaludis</name>
    <dbReference type="NCBI Taxonomy" id="1697394"/>
    <lineage>
        <taxon>Bacteria</taxon>
        <taxon>Bacillati</taxon>
        <taxon>Bacillota</taxon>
        <taxon>Bacilli</taxon>
        <taxon>Bacillales</taxon>
        <taxon>Bacillaceae</taxon>
        <taxon>Pontibacillus</taxon>
    </lineage>
</organism>
<dbReference type="EMBL" id="BMIN01000003">
    <property type="protein sequence ID" value="GGD04014.1"/>
    <property type="molecule type" value="Genomic_DNA"/>
</dbReference>
<dbReference type="Pfam" id="PF13056">
    <property type="entry name" value="DUF3918"/>
    <property type="match status" value="1"/>
</dbReference>
<comment type="caution">
    <text evidence="2">The sequence shown here is derived from an EMBL/GenBank/DDBJ whole genome shotgun (WGS) entry which is preliminary data.</text>
</comment>
<accession>A0ABQ1PU91</accession>
<evidence type="ECO:0000313" key="3">
    <source>
        <dbReference type="Proteomes" id="UP000642571"/>
    </source>
</evidence>
<gene>
    <name evidence="2" type="ORF">GCM10011389_09420</name>
</gene>